<reference evidence="1" key="1">
    <citation type="submission" date="2019-08" db="EMBL/GenBank/DDBJ databases">
        <authorList>
            <person name="Kucharzyk K."/>
            <person name="Murdoch R.W."/>
            <person name="Higgins S."/>
            <person name="Loffler F."/>
        </authorList>
    </citation>
    <scope>NUCLEOTIDE SEQUENCE</scope>
</reference>
<gene>
    <name evidence="1" type="ORF">SDC9_139002</name>
</gene>
<comment type="caution">
    <text evidence="1">The sequence shown here is derived from an EMBL/GenBank/DDBJ whole genome shotgun (WGS) entry which is preliminary data.</text>
</comment>
<dbReference type="AlphaFoldDB" id="A0A645DRW5"/>
<name>A0A645DRW5_9ZZZZ</name>
<accession>A0A645DRW5</accession>
<protein>
    <submittedName>
        <fullName evidence="1">Uncharacterized protein</fullName>
    </submittedName>
</protein>
<sequence>MALAGDHEVIVAIQPQLHRTPRFLRGNGGPHGQVAGLRFLAAKATAHAPTFHAHGVVRQSQSMRDPVLHLTRMLGAGVDPPLLLLQRQHVGDLAFQIEMFLPANLEAALQAVRGLRQGSGGIATAHVDRRQHVAFGLERVLHAQDGGQRCDLRLHGTRGAACLHDAVGHHQADHLAHKLHAVDGEDRLVMRERGKCLVAWYVFGEHHVAHAGHCQRGAGIYAVQSAVCRVRENGRSVERALDLGDVVHVGDGARYLCTRAFVRVRCTHGRARGAVEFGITGVHGDTSSGCRVANVARPDAGVDVSTQKRCSSAPSTSLR</sequence>
<proteinExistence type="predicted"/>
<dbReference type="EMBL" id="VSSQ01038874">
    <property type="protein sequence ID" value="MPM91868.1"/>
    <property type="molecule type" value="Genomic_DNA"/>
</dbReference>
<evidence type="ECO:0000313" key="1">
    <source>
        <dbReference type="EMBL" id="MPM91868.1"/>
    </source>
</evidence>
<organism evidence="1">
    <name type="scientific">bioreactor metagenome</name>
    <dbReference type="NCBI Taxonomy" id="1076179"/>
    <lineage>
        <taxon>unclassified sequences</taxon>
        <taxon>metagenomes</taxon>
        <taxon>ecological metagenomes</taxon>
    </lineage>
</organism>